<evidence type="ECO:0000256" key="6">
    <source>
        <dbReference type="SAM" id="Phobius"/>
    </source>
</evidence>
<evidence type="ECO:0000259" key="7">
    <source>
        <dbReference type="Pfam" id="PF12698"/>
    </source>
</evidence>
<dbReference type="GO" id="GO:0140359">
    <property type="term" value="F:ABC-type transporter activity"/>
    <property type="evidence" value="ECO:0007669"/>
    <property type="project" value="InterPro"/>
</dbReference>
<feature type="transmembrane region" description="Helical" evidence="6">
    <location>
        <begin position="187"/>
        <end position="213"/>
    </location>
</feature>
<evidence type="ECO:0000256" key="4">
    <source>
        <dbReference type="ARBA" id="ARBA00022989"/>
    </source>
</evidence>
<dbReference type="InterPro" id="IPR051449">
    <property type="entry name" value="ABC-2_transporter_component"/>
</dbReference>
<sequence>MAHSFWQGWLQAVHAVFKDTGVLLLLVAAPVIYGFFYPWPYTDQVVTRVPVAVVDLDHTSLSRQITRFAAANPRIDVRLVVGSEREAQEALWRGEVEGFAVIPADLKRQVLRGTPAVVRVEGNGAYALLNKAVLYGFAEAVGTLSAGIEIKKLQAAGQSARQAAASRSPLGTQLVPLFNPTEGYGSYVVPAVALLIIQQTLLMGVAMLVGTWVEQGQHRANAAVWLGRWLGLSGFGVCSGLFFFGWVFVWQDYPRGANPGGALALLLVYAPCAAALGCLLGLWFKDRERSLQVLLFSALPLAFLSGFSWPAEALPPALQMLRWLAPSTAAIQASLQVNQMGAPLAAVSAHLCVLAGLALACMAWVVHGGRPKRVAQASN</sequence>
<evidence type="ECO:0000313" key="9">
    <source>
        <dbReference type="Proteomes" id="UP000317365"/>
    </source>
</evidence>
<evidence type="ECO:0000256" key="1">
    <source>
        <dbReference type="ARBA" id="ARBA00004651"/>
    </source>
</evidence>
<dbReference type="InterPro" id="IPR013525">
    <property type="entry name" value="ABC2_TM"/>
</dbReference>
<dbReference type="EMBL" id="CP036282">
    <property type="protein sequence ID" value="QDL52737.1"/>
    <property type="molecule type" value="Genomic_DNA"/>
</dbReference>
<keyword evidence="9" id="KW-1185">Reference proteome</keyword>
<keyword evidence="5 6" id="KW-0472">Membrane</keyword>
<keyword evidence="2" id="KW-1003">Cell membrane</keyword>
<dbReference type="RefSeq" id="WP_142808189.1">
    <property type="nucleotide sequence ID" value="NZ_CP036282.1"/>
</dbReference>
<name>A0A515EJ97_9BURK</name>
<dbReference type="Pfam" id="PF12698">
    <property type="entry name" value="ABC2_membrane_3"/>
    <property type="match status" value="1"/>
</dbReference>
<keyword evidence="3 6" id="KW-0812">Transmembrane</keyword>
<dbReference type="PANTHER" id="PTHR30294:SF46">
    <property type="entry name" value="ABC TRANSPORTER PERMEASE"/>
    <property type="match status" value="1"/>
</dbReference>
<evidence type="ECO:0000256" key="3">
    <source>
        <dbReference type="ARBA" id="ARBA00022692"/>
    </source>
</evidence>
<feature type="transmembrane region" description="Helical" evidence="6">
    <location>
        <begin position="261"/>
        <end position="284"/>
    </location>
</feature>
<feature type="domain" description="ABC-2 type transporter transmembrane" evidence="7">
    <location>
        <begin position="23"/>
        <end position="363"/>
    </location>
</feature>
<feature type="transmembrane region" description="Helical" evidence="6">
    <location>
        <begin position="225"/>
        <end position="249"/>
    </location>
</feature>
<reference evidence="9" key="1">
    <citation type="submission" date="2019-02" db="EMBL/GenBank/DDBJ databases">
        <title>Complete genome sequence of Rhodoferax sp. Gr-4.</title>
        <authorList>
            <person name="Jin L."/>
        </authorList>
    </citation>
    <scope>NUCLEOTIDE SEQUENCE [LARGE SCALE GENOMIC DNA]</scope>
    <source>
        <strain evidence="9">Gr-4</strain>
    </source>
</reference>
<organism evidence="8 9">
    <name type="scientific">Rhodoferax aquaticus</name>
    <dbReference type="NCBI Taxonomy" id="2527691"/>
    <lineage>
        <taxon>Bacteria</taxon>
        <taxon>Pseudomonadati</taxon>
        <taxon>Pseudomonadota</taxon>
        <taxon>Betaproteobacteria</taxon>
        <taxon>Burkholderiales</taxon>
        <taxon>Comamonadaceae</taxon>
        <taxon>Rhodoferax</taxon>
    </lineage>
</organism>
<accession>A0A515EJ97</accession>
<feature type="transmembrane region" description="Helical" evidence="6">
    <location>
        <begin position="291"/>
        <end position="311"/>
    </location>
</feature>
<evidence type="ECO:0000256" key="5">
    <source>
        <dbReference type="ARBA" id="ARBA00023136"/>
    </source>
</evidence>
<feature type="transmembrane region" description="Helical" evidence="6">
    <location>
        <begin position="344"/>
        <end position="366"/>
    </location>
</feature>
<keyword evidence="4 6" id="KW-1133">Transmembrane helix</keyword>
<dbReference type="Gene3D" id="3.40.1710.10">
    <property type="entry name" value="abc type-2 transporter like domain"/>
    <property type="match status" value="1"/>
</dbReference>
<comment type="subcellular location">
    <subcellularLocation>
        <location evidence="1">Cell membrane</location>
        <topology evidence="1">Multi-pass membrane protein</topology>
    </subcellularLocation>
</comment>
<reference evidence="9" key="2">
    <citation type="journal article" date="2020" name="Int. J. Syst. Evol. Microbiol.">
        <title>Genomic insights into a novel species Rhodoferax aquaticus sp. nov., isolated from freshwater.</title>
        <authorList>
            <person name="Li T."/>
            <person name="Zhuo Y."/>
            <person name="Jin C.Z."/>
            <person name="Wu X."/>
            <person name="Ko S.R."/>
            <person name="Jin F.J."/>
            <person name="Ahn C.Y."/>
            <person name="Oh H.M."/>
            <person name="Lee H.G."/>
            <person name="Jin L."/>
        </authorList>
    </citation>
    <scope>NUCLEOTIDE SEQUENCE [LARGE SCALE GENOMIC DNA]</scope>
    <source>
        <strain evidence="9">Gr-4</strain>
    </source>
</reference>
<protein>
    <submittedName>
        <fullName evidence="8">ABC transporter permease</fullName>
    </submittedName>
</protein>
<dbReference type="Proteomes" id="UP000317365">
    <property type="component" value="Chromosome"/>
</dbReference>
<dbReference type="GO" id="GO:0005886">
    <property type="term" value="C:plasma membrane"/>
    <property type="evidence" value="ECO:0007669"/>
    <property type="project" value="UniProtKB-SubCell"/>
</dbReference>
<proteinExistence type="predicted"/>
<dbReference type="PANTHER" id="PTHR30294">
    <property type="entry name" value="MEMBRANE COMPONENT OF ABC TRANSPORTER YHHJ-RELATED"/>
    <property type="match status" value="1"/>
</dbReference>
<evidence type="ECO:0000256" key="2">
    <source>
        <dbReference type="ARBA" id="ARBA00022475"/>
    </source>
</evidence>
<dbReference type="KEGG" id="rhg:EXZ61_00295"/>
<feature type="transmembrane region" description="Helical" evidence="6">
    <location>
        <begin position="21"/>
        <end position="39"/>
    </location>
</feature>
<gene>
    <name evidence="8" type="ORF">EXZ61_00295</name>
</gene>
<dbReference type="AlphaFoldDB" id="A0A515EJ97"/>
<evidence type="ECO:0000313" key="8">
    <source>
        <dbReference type="EMBL" id="QDL52737.1"/>
    </source>
</evidence>